<reference evidence="2 3" key="1">
    <citation type="submission" date="2019-09" db="EMBL/GenBank/DDBJ databases">
        <title>Genome sequence and assembly of Adhaeribacter sp.</title>
        <authorList>
            <person name="Chhetri G."/>
        </authorList>
    </citation>
    <scope>NUCLEOTIDE SEQUENCE [LARGE SCALE GENOMIC DNA]</scope>
    <source>
        <strain evidence="2 3">DK36</strain>
    </source>
</reference>
<dbReference type="InterPro" id="IPR025238">
    <property type="entry name" value="DUF4184"/>
</dbReference>
<keyword evidence="3" id="KW-1185">Reference proteome</keyword>
<feature type="transmembrane region" description="Helical" evidence="1">
    <location>
        <begin position="188"/>
        <end position="208"/>
    </location>
</feature>
<dbReference type="EMBL" id="VWSF01000016">
    <property type="protein sequence ID" value="KAA5542901.1"/>
    <property type="molecule type" value="Genomic_DNA"/>
</dbReference>
<feature type="transmembrane region" description="Helical" evidence="1">
    <location>
        <begin position="60"/>
        <end position="79"/>
    </location>
</feature>
<proteinExistence type="predicted"/>
<evidence type="ECO:0000313" key="2">
    <source>
        <dbReference type="EMBL" id="KAA5542901.1"/>
    </source>
</evidence>
<sequence>MPFTFSHPAIVLPFTCLPRQWFSLTGLVIGSLAPDFEYFLRMQVKSDYSHTVSGLFYFDLPLGLFLAFIFHNIVRNALFENLPTILKSRLILFKQFDWNKYFRAKWFVVAISILIGAATHLFWDSFTHEHGYFARVIPSLTETIEISGNYIPIFKILQHTSTLIGGLIIIASLIHLQANKYVVGQFNFKYWGLFAAFTLTIIGSKLLSGLNFKMYGHLIVTGISAVLIALTLTPLIIQQKNN</sequence>
<organism evidence="2 3">
    <name type="scientific">Adhaeribacter rhizoryzae</name>
    <dbReference type="NCBI Taxonomy" id="2607907"/>
    <lineage>
        <taxon>Bacteria</taxon>
        <taxon>Pseudomonadati</taxon>
        <taxon>Bacteroidota</taxon>
        <taxon>Cytophagia</taxon>
        <taxon>Cytophagales</taxon>
        <taxon>Hymenobacteraceae</taxon>
        <taxon>Adhaeribacter</taxon>
    </lineage>
</organism>
<evidence type="ECO:0000313" key="3">
    <source>
        <dbReference type="Proteomes" id="UP000323426"/>
    </source>
</evidence>
<dbReference type="Pfam" id="PF13803">
    <property type="entry name" value="DUF4184"/>
    <property type="match status" value="1"/>
</dbReference>
<keyword evidence="1" id="KW-0812">Transmembrane</keyword>
<protein>
    <submittedName>
        <fullName evidence="2">DUF4184 family protein</fullName>
    </submittedName>
</protein>
<feature type="transmembrane region" description="Helical" evidence="1">
    <location>
        <begin position="214"/>
        <end position="237"/>
    </location>
</feature>
<dbReference type="RefSeq" id="WP_150090638.1">
    <property type="nucleotide sequence ID" value="NZ_VWSF01000016.1"/>
</dbReference>
<comment type="caution">
    <text evidence="2">The sequence shown here is derived from an EMBL/GenBank/DDBJ whole genome shotgun (WGS) entry which is preliminary data.</text>
</comment>
<dbReference type="AlphaFoldDB" id="A0A5M6D5Y7"/>
<gene>
    <name evidence="2" type="ORF">F0145_18350</name>
</gene>
<keyword evidence="1" id="KW-0472">Membrane</keyword>
<name>A0A5M6D5Y7_9BACT</name>
<feature type="transmembrane region" description="Helical" evidence="1">
    <location>
        <begin position="156"/>
        <end position="176"/>
    </location>
</feature>
<accession>A0A5M6D5Y7</accession>
<dbReference type="Proteomes" id="UP000323426">
    <property type="component" value="Unassembled WGS sequence"/>
</dbReference>
<keyword evidence="1" id="KW-1133">Transmembrane helix</keyword>
<evidence type="ECO:0000256" key="1">
    <source>
        <dbReference type="SAM" id="Phobius"/>
    </source>
</evidence>
<feature type="transmembrane region" description="Helical" evidence="1">
    <location>
        <begin position="104"/>
        <end position="123"/>
    </location>
</feature>